<comment type="caution">
    <text evidence="2">The sequence shown here is derived from an EMBL/GenBank/DDBJ whole genome shotgun (WGS) entry which is preliminary data.</text>
</comment>
<feature type="chain" id="PRO_5046897180" description="Polysaccharide lyase" evidence="1">
    <location>
        <begin position="30"/>
        <end position="350"/>
    </location>
</feature>
<dbReference type="EMBL" id="JAFKDB010000008">
    <property type="protein sequence ID" value="MBN7768880.1"/>
    <property type="molecule type" value="Genomic_DNA"/>
</dbReference>
<dbReference type="Proteomes" id="UP000664344">
    <property type="component" value="Unassembled WGS sequence"/>
</dbReference>
<protein>
    <recommendedName>
        <fullName evidence="4">Polysaccharide lyase</fullName>
    </recommendedName>
</protein>
<evidence type="ECO:0000313" key="3">
    <source>
        <dbReference type="Proteomes" id="UP000664344"/>
    </source>
</evidence>
<reference evidence="2 3" key="1">
    <citation type="submission" date="2021-02" db="EMBL/GenBank/DDBJ databases">
        <title>PHA producing bacteria isolated from coastal sediment in Guangdong, Shenzhen.</title>
        <authorList>
            <person name="Zheng W."/>
            <person name="Yu S."/>
            <person name="Huang Y."/>
        </authorList>
    </citation>
    <scope>NUCLEOTIDE SEQUENCE [LARGE SCALE GENOMIC DNA]</scope>
    <source>
        <strain evidence="2 3">TN21-5</strain>
    </source>
</reference>
<evidence type="ECO:0008006" key="4">
    <source>
        <dbReference type="Google" id="ProtNLM"/>
    </source>
</evidence>
<evidence type="ECO:0000256" key="1">
    <source>
        <dbReference type="SAM" id="SignalP"/>
    </source>
</evidence>
<gene>
    <name evidence="2" type="ORF">JYP53_03050</name>
</gene>
<keyword evidence="3" id="KW-1185">Reference proteome</keyword>
<proteinExistence type="predicted"/>
<feature type="signal peptide" evidence="1">
    <location>
        <begin position="1"/>
        <end position="29"/>
    </location>
</feature>
<sequence>MSARKLKSKMLLKVARAATLTAITPFALAAPNITSSDYDDTGNTLTLFGSGFGNPGFKFAFLESVDSSRLSSGGRITEYSYESIWDQYGTAWAKPLVPKGMEGPAPQTNNQLYYGGPGKADNSYIKPVEEQESRALYVSWNYRPSMDPNQAGGSNKFIRIWDDHSGTHTRISWTQMHLTYVAKDVAGSDGVSWSNWSGNVNEWNLLEVFVDSDAGTIGAWTNGKRVHNITNYTKSPISDGLGVRLLGFDASVETPYVSMETYIDNLYVSNTPAKVVLSTKPTWDTSILSTSVAQLPIKWTDSTITLALDQNNFTEDFYIYVLDENRLVNREGYPLSGCAKCPLSPTLTIE</sequence>
<dbReference type="RefSeq" id="WP_206556672.1">
    <property type="nucleotide sequence ID" value="NZ_JAFKDB010000008.1"/>
</dbReference>
<organism evidence="2 3">
    <name type="scientific">Marinobacter daepoensis</name>
    <dbReference type="NCBI Taxonomy" id="262077"/>
    <lineage>
        <taxon>Bacteria</taxon>
        <taxon>Pseudomonadati</taxon>
        <taxon>Pseudomonadota</taxon>
        <taxon>Gammaproteobacteria</taxon>
        <taxon>Pseudomonadales</taxon>
        <taxon>Marinobacteraceae</taxon>
        <taxon>Marinobacter</taxon>
    </lineage>
</organism>
<name>A0ABS3BC09_9GAMM</name>
<accession>A0ABS3BC09</accession>
<evidence type="ECO:0000313" key="2">
    <source>
        <dbReference type="EMBL" id="MBN7768880.1"/>
    </source>
</evidence>
<keyword evidence="1" id="KW-0732">Signal</keyword>